<feature type="compositionally biased region" description="Low complexity" evidence="1">
    <location>
        <begin position="436"/>
        <end position="446"/>
    </location>
</feature>
<reference evidence="4" key="1">
    <citation type="submission" date="2020-11" db="EMBL/GenBank/DDBJ databases">
        <title>Chlorella ohadii genome sequencing and assembly.</title>
        <authorList>
            <person name="Murik O."/>
            <person name="Treves H."/>
            <person name="Kedem I."/>
            <person name="Shotland Y."/>
            <person name="Kaplan A."/>
        </authorList>
    </citation>
    <scope>NUCLEOTIDE SEQUENCE</scope>
    <source>
        <strain evidence="4">1</strain>
    </source>
</reference>
<keyword evidence="2" id="KW-0472">Membrane</keyword>
<keyword evidence="2" id="KW-0812">Transmembrane</keyword>
<keyword evidence="2" id="KW-1133">Transmembrane helix</keyword>
<dbReference type="PROSITE" id="PS51746">
    <property type="entry name" value="PPM_2"/>
    <property type="match status" value="1"/>
</dbReference>
<dbReference type="InterPro" id="IPR001932">
    <property type="entry name" value="PPM-type_phosphatase-like_dom"/>
</dbReference>
<dbReference type="PANTHER" id="PTHR47992">
    <property type="entry name" value="PROTEIN PHOSPHATASE"/>
    <property type="match status" value="1"/>
</dbReference>
<evidence type="ECO:0000313" key="5">
    <source>
        <dbReference type="Proteomes" id="UP001205105"/>
    </source>
</evidence>
<dbReference type="SMART" id="SM00331">
    <property type="entry name" value="PP2C_SIG"/>
    <property type="match status" value="1"/>
</dbReference>
<feature type="compositionally biased region" description="Basic and acidic residues" evidence="1">
    <location>
        <begin position="617"/>
        <end position="628"/>
    </location>
</feature>
<accession>A0AAD5DNK6</accession>
<feature type="transmembrane region" description="Helical" evidence="2">
    <location>
        <begin position="42"/>
        <end position="64"/>
    </location>
</feature>
<dbReference type="AlphaFoldDB" id="A0AAD5DNK6"/>
<protein>
    <recommendedName>
        <fullName evidence="3">PPM-type phosphatase domain-containing protein</fullName>
    </recommendedName>
</protein>
<dbReference type="EMBL" id="JADXDR010000095">
    <property type="protein sequence ID" value="KAI7839668.1"/>
    <property type="molecule type" value="Genomic_DNA"/>
</dbReference>
<organism evidence="4 5">
    <name type="scientific">Chlorella ohadii</name>
    <dbReference type="NCBI Taxonomy" id="2649997"/>
    <lineage>
        <taxon>Eukaryota</taxon>
        <taxon>Viridiplantae</taxon>
        <taxon>Chlorophyta</taxon>
        <taxon>core chlorophytes</taxon>
        <taxon>Trebouxiophyceae</taxon>
        <taxon>Chlorellales</taxon>
        <taxon>Chlorellaceae</taxon>
        <taxon>Chlorella clade</taxon>
        <taxon>Chlorella</taxon>
    </lineage>
</organism>
<dbReference type="SUPFAM" id="SSF81606">
    <property type="entry name" value="PP2C-like"/>
    <property type="match status" value="1"/>
</dbReference>
<dbReference type="SMART" id="SM00332">
    <property type="entry name" value="PP2Cc"/>
    <property type="match status" value="1"/>
</dbReference>
<dbReference type="Pfam" id="PF00481">
    <property type="entry name" value="PP2C"/>
    <property type="match status" value="1"/>
</dbReference>
<feature type="region of interest" description="Disordered" evidence="1">
    <location>
        <begin position="410"/>
        <end position="483"/>
    </location>
</feature>
<proteinExistence type="predicted"/>
<sequence>MRGSWKLYATRSARDLSYLFLSLYCAGCLLTFVYLYYEDATVAWICILIEVGFSALMICAKYYLDNWGPNSWRAAKKARPEAKLTNSPSLAKEIKIDISEFGSGSAAPFPLLKPAPSHAAQHLLLDVKLALPAGAAGLASAAGAAGKAGAAVNGGSLQGGSASVLDAVGEMTEAALAAAGLPVQRRQAGSFPSFRRRPFQADGMAASRPEAAGDAKQTGSEQQQQQRRELNSGSKAGLLEGSTDEEEGAEAGPDMFFLSCRDGYAVAIFYPDTTTLSIDLLAASEPAILRMGTAAAQLCEQLVAEWPGSRISANTVSRLPHAVGTTSLRPARCATSSAAAAAARALPALATARAPTPGRRPFISMESQKLAAHSRLVTRAEREDRMSDPLLSAAAMPGAIPRGEALVGDKAPLASGTSTGGRPGASSVPGSSGYMSDSGTSTSISTGGLGGKSAVRGGSAHGAPSPSYPAGHIGVSDDEGKRAHMEDRHTVIPNFSIKGADPSLPRQFVAVYDGHSSHRGSEHASRRVHEYVAAQPAVQRCKGDSCDVSAVEAALKEAFEDVDQEIVETAVNHGKRYGTTAVCALRIGNTLYVAHAGDSRAILCREGRAITLTRDHKPASVPEERQRIESQGGEVDPHTDYVINPEGTFMVNMSRQIIILALGDPDFKQPRRLVEAEPDVARVELRAGADRFLLLGSDGLFEVLSNQQAVEIALAAMQSSGGGKASEAAAQAAADALVSQALKAGTRDNVTALVQAFEW</sequence>
<feature type="region of interest" description="Disordered" evidence="1">
    <location>
        <begin position="617"/>
        <end position="639"/>
    </location>
</feature>
<feature type="transmembrane region" description="Helical" evidence="2">
    <location>
        <begin position="16"/>
        <end position="36"/>
    </location>
</feature>
<evidence type="ECO:0000313" key="4">
    <source>
        <dbReference type="EMBL" id="KAI7839668.1"/>
    </source>
</evidence>
<gene>
    <name evidence="4" type="ORF">COHA_006477</name>
</gene>
<name>A0AAD5DNK6_9CHLO</name>
<dbReference type="GO" id="GO:0004722">
    <property type="term" value="F:protein serine/threonine phosphatase activity"/>
    <property type="evidence" value="ECO:0007669"/>
    <property type="project" value="InterPro"/>
</dbReference>
<dbReference type="Proteomes" id="UP001205105">
    <property type="component" value="Unassembled WGS sequence"/>
</dbReference>
<dbReference type="CDD" id="cd00143">
    <property type="entry name" value="PP2Cc"/>
    <property type="match status" value="1"/>
</dbReference>
<dbReference type="InterPro" id="IPR036457">
    <property type="entry name" value="PPM-type-like_dom_sf"/>
</dbReference>
<evidence type="ECO:0000256" key="1">
    <source>
        <dbReference type="SAM" id="MobiDB-lite"/>
    </source>
</evidence>
<feature type="domain" description="PPM-type phosphatase" evidence="3">
    <location>
        <begin position="472"/>
        <end position="757"/>
    </location>
</feature>
<feature type="region of interest" description="Disordered" evidence="1">
    <location>
        <begin position="187"/>
        <end position="250"/>
    </location>
</feature>
<comment type="caution">
    <text evidence="4">The sequence shown here is derived from an EMBL/GenBank/DDBJ whole genome shotgun (WGS) entry which is preliminary data.</text>
</comment>
<dbReference type="InterPro" id="IPR015655">
    <property type="entry name" value="PP2C"/>
</dbReference>
<evidence type="ECO:0000259" key="3">
    <source>
        <dbReference type="PROSITE" id="PS51746"/>
    </source>
</evidence>
<keyword evidence="5" id="KW-1185">Reference proteome</keyword>
<dbReference type="Gene3D" id="3.60.40.10">
    <property type="entry name" value="PPM-type phosphatase domain"/>
    <property type="match status" value="1"/>
</dbReference>
<evidence type="ECO:0000256" key="2">
    <source>
        <dbReference type="SAM" id="Phobius"/>
    </source>
</evidence>